<name>A0ABR4ZAR2_9NOCA</name>
<evidence type="ECO:0000313" key="1">
    <source>
        <dbReference type="EMBL" id="KIA62435.1"/>
    </source>
</evidence>
<dbReference type="Proteomes" id="UP000031364">
    <property type="component" value="Unassembled WGS sequence"/>
</dbReference>
<protein>
    <submittedName>
        <fullName evidence="1">Uncharacterized protein</fullName>
    </submittedName>
</protein>
<gene>
    <name evidence="1" type="ORF">FG87_25400</name>
</gene>
<evidence type="ECO:0000313" key="2">
    <source>
        <dbReference type="Proteomes" id="UP000031364"/>
    </source>
</evidence>
<proteinExistence type="predicted"/>
<comment type="caution">
    <text evidence="1">The sequence shown here is derived from an EMBL/GenBank/DDBJ whole genome shotgun (WGS) entry which is preliminary data.</text>
</comment>
<reference evidence="1 2" key="1">
    <citation type="journal article" date="2014" name="Int. J. Syst. Evol. Microbiol.">
        <title>Nocardia vulneris sp. nov., isolated from wounds of human patients in North America.</title>
        <authorList>
            <person name="Lasker B.A."/>
            <person name="Bell M."/>
            <person name="Klenk H.P."/>
            <person name="Sproer C."/>
            <person name="Schumann C."/>
            <person name="Schumann P."/>
            <person name="Brown J.M."/>
        </authorList>
    </citation>
    <scope>NUCLEOTIDE SEQUENCE [LARGE SCALE GENOMIC DNA]</scope>
    <source>
        <strain evidence="1 2">W9851</strain>
    </source>
</reference>
<accession>A0ABR4ZAR2</accession>
<dbReference type="EMBL" id="JNFP01000032">
    <property type="protein sequence ID" value="KIA62435.1"/>
    <property type="molecule type" value="Genomic_DNA"/>
</dbReference>
<keyword evidence="2" id="KW-1185">Reference proteome</keyword>
<sequence>MGTALGPTGPSLLAGAPARRCETLGTRKEIAMTTFVPAGGDVDRAGQHAFADERDRDLGLDTAAVHPVAERIRAAFDAADLTDRIDQNWITPAPFDDDYYCLAY</sequence>
<organism evidence="1 2">
    <name type="scientific">Nocardia vulneris</name>
    <dbReference type="NCBI Taxonomy" id="1141657"/>
    <lineage>
        <taxon>Bacteria</taxon>
        <taxon>Bacillati</taxon>
        <taxon>Actinomycetota</taxon>
        <taxon>Actinomycetes</taxon>
        <taxon>Mycobacteriales</taxon>
        <taxon>Nocardiaceae</taxon>
        <taxon>Nocardia</taxon>
    </lineage>
</organism>